<keyword evidence="2" id="KW-1185">Reference proteome</keyword>
<evidence type="ECO:0000313" key="1">
    <source>
        <dbReference type="EMBL" id="MDN7245679.1"/>
    </source>
</evidence>
<reference evidence="1 2" key="1">
    <citation type="submission" date="2023-07" db="EMBL/GenBank/DDBJ databases">
        <title>Novel species in genus Planococcus.</title>
        <authorList>
            <person name="Ning S."/>
        </authorList>
    </citation>
    <scope>NUCLEOTIDE SEQUENCE [LARGE SCALE GENOMIC DNA]</scope>
    <source>
        <strain evidence="1 2">N017</strain>
    </source>
</reference>
<proteinExistence type="predicted"/>
<gene>
    <name evidence="1" type="ORF">QWY13_09205</name>
</gene>
<protein>
    <submittedName>
        <fullName evidence="1">Uncharacterized protein</fullName>
    </submittedName>
</protein>
<organism evidence="1 2">
    <name type="scientific">Planococcus shenhongbingii</name>
    <dbReference type="NCBI Taxonomy" id="3058398"/>
    <lineage>
        <taxon>Bacteria</taxon>
        <taxon>Bacillati</taxon>
        <taxon>Bacillota</taxon>
        <taxon>Bacilli</taxon>
        <taxon>Bacillales</taxon>
        <taxon>Caryophanaceae</taxon>
        <taxon>Planococcus</taxon>
    </lineage>
</organism>
<name>A0ABT8NCT0_9BACL</name>
<dbReference type="Proteomes" id="UP001172142">
    <property type="component" value="Unassembled WGS sequence"/>
</dbReference>
<dbReference type="RefSeq" id="WP_300992824.1">
    <property type="nucleotide sequence ID" value="NZ_CP129235.1"/>
</dbReference>
<evidence type="ECO:0000313" key="2">
    <source>
        <dbReference type="Proteomes" id="UP001172142"/>
    </source>
</evidence>
<comment type="caution">
    <text evidence="1">The sequence shown here is derived from an EMBL/GenBank/DDBJ whole genome shotgun (WGS) entry which is preliminary data.</text>
</comment>
<dbReference type="EMBL" id="JAUJWU010000002">
    <property type="protein sequence ID" value="MDN7245679.1"/>
    <property type="molecule type" value="Genomic_DNA"/>
</dbReference>
<sequence length="62" mass="7282">MRKKVPENRAASYQDRPALLRQCFFVQSMPQFIKECQENADTFWDEDGTARISQLRLLMTAT</sequence>
<accession>A0ABT8NCT0</accession>